<dbReference type="GO" id="GO:0016012">
    <property type="term" value="C:sarcoglycan complex"/>
    <property type="evidence" value="ECO:0007669"/>
    <property type="project" value="InterPro"/>
</dbReference>
<protein>
    <submittedName>
        <fullName evidence="16 17">Zeta-sarcoglycan</fullName>
    </submittedName>
</protein>
<dbReference type="KEGG" id="soy:115891494"/>
<evidence type="ECO:0000256" key="6">
    <source>
        <dbReference type="ARBA" id="ARBA00022692"/>
    </source>
</evidence>
<dbReference type="AlphaFoldDB" id="A0A6J2YX48"/>
<evidence type="ECO:0000256" key="1">
    <source>
        <dbReference type="ARBA" id="ARBA00004245"/>
    </source>
</evidence>
<keyword evidence="10" id="KW-1015">Disulfide bond</keyword>
<dbReference type="Proteomes" id="UP000504635">
    <property type="component" value="Unplaced"/>
</dbReference>
<name>A0A6J2YX48_SITOR</name>
<dbReference type="PANTHER" id="PTHR12939">
    <property type="entry name" value="SARCOGLYCAN"/>
    <property type="match status" value="1"/>
</dbReference>
<evidence type="ECO:0000256" key="9">
    <source>
        <dbReference type="ARBA" id="ARBA00023136"/>
    </source>
</evidence>
<keyword evidence="9 14" id="KW-0472">Membrane</keyword>
<gene>
    <name evidence="16 17" type="primary">LOC115891494</name>
</gene>
<dbReference type="PANTHER" id="PTHR12939:SF10">
    <property type="entry name" value="EG:4F1.1 PROTEIN"/>
    <property type="match status" value="1"/>
</dbReference>
<evidence type="ECO:0000256" key="10">
    <source>
        <dbReference type="ARBA" id="ARBA00023157"/>
    </source>
</evidence>
<evidence type="ECO:0000256" key="3">
    <source>
        <dbReference type="ARBA" id="ARBA00007574"/>
    </source>
</evidence>
<comment type="subcellular location">
    <subcellularLocation>
        <location evidence="2">Cell membrane</location>
        <location evidence="2">Sarcolemma</location>
        <topology evidence="2">Single-pass type II membrane protein</topology>
    </subcellularLocation>
    <subcellularLocation>
        <location evidence="1">Cytoplasm</location>
        <location evidence="1">Cytoskeleton</location>
    </subcellularLocation>
</comment>
<keyword evidence="5" id="KW-0963">Cytoplasm</keyword>
<evidence type="ECO:0000256" key="4">
    <source>
        <dbReference type="ARBA" id="ARBA00022475"/>
    </source>
</evidence>
<dbReference type="RefSeq" id="XP_030767820.1">
    <property type="nucleotide sequence ID" value="XM_030911960.1"/>
</dbReference>
<comment type="similarity">
    <text evidence="3">Belongs to the sarcoglycan beta/delta/gamma/zeta family.</text>
</comment>
<evidence type="ECO:0000256" key="12">
    <source>
        <dbReference type="ARBA" id="ARBA00023212"/>
    </source>
</evidence>
<evidence type="ECO:0000256" key="14">
    <source>
        <dbReference type="SAM" id="Phobius"/>
    </source>
</evidence>
<dbReference type="InterPro" id="IPR006875">
    <property type="entry name" value="Sarcoglycan"/>
</dbReference>
<dbReference type="GO" id="GO:0042383">
    <property type="term" value="C:sarcolemma"/>
    <property type="evidence" value="ECO:0007669"/>
    <property type="project" value="UniProtKB-SubCell"/>
</dbReference>
<dbReference type="GO" id="GO:0005856">
    <property type="term" value="C:cytoskeleton"/>
    <property type="evidence" value="ECO:0007669"/>
    <property type="project" value="UniProtKB-SubCell"/>
</dbReference>
<dbReference type="InterPro" id="IPR039972">
    <property type="entry name" value="Sarcoglycan_gamma/delta/zeta"/>
</dbReference>
<dbReference type="GeneID" id="115891494"/>
<keyword evidence="12" id="KW-0206">Cytoskeleton</keyword>
<evidence type="ECO:0000256" key="8">
    <source>
        <dbReference type="ARBA" id="ARBA00022989"/>
    </source>
</evidence>
<evidence type="ECO:0000313" key="15">
    <source>
        <dbReference type="Proteomes" id="UP000504635"/>
    </source>
</evidence>
<keyword evidence="7" id="KW-0735">Signal-anchor</keyword>
<keyword evidence="4" id="KW-1003">Cell membrane</keyword>
<dbReference type="OrthoDB" id="8881719at2759"/>
<evidence type="ECO:0000256" key="13">
    <source>
        <dbReference type="SAM" id="MobiDB-lite"/>
    </source>
</evidence>
<evidence type="ECO:0000256" key="11">
    <source>
        <dbReference type="ARBA" id="ARBA00023180"/>
    </source>
</evidence>
<dbReference type="Pfam" id="PF04790">
    <property type="entry name" value="Sarcoglycan_1"/>
    <property type="match status" value="1"/>
</dbReference>
<evidence type="ECO:0000313" key="17">
    <source>
        <dbReference type="RefSeq" id="XP_030767820.1"/>
    </source>
</evidence>
<keyword evidence="15" id="KW-1185">Reference proteome</keyword>
<sequence length="302" mass="33339">MKRNESETNPASTNQEEEVSRSINSTRCHQGIHMGIYGWRKKCLYALILVLLFMVIVNLALTLWVLKVMDFSSNGMGQLEIIPGGLRLKGNAFVLENLVASQIRSRRGEPIVVESSRNISLKSRNKRGYLSSYIHLGVDRFECSTNRFHILDDRGQAVFSADRNQVTVGTDSLRITGEGGTCFKGSVQTKLVRAETGHDLRLESSTRGLQIRAPRDLLLESRGGHVSTIALNDVSFKSEVGAIHLQSSSVMVPQLPTAKVTNRPMTARSFDVFQLCACESGKLFLASPHAVCASENEDGLCR</sequence>
<evidence type="ECO:0000256" key="5">
    <source>
        <dbReference type="ARBA" id="ARBA00022490"/>
    </source>
</evidence>
<dbReference type="GO" id="GO:0060047">
    <property type="term" value="P:heart contraction"/>
    <property type="evidence" value="ECO:0007669"/>
    <property type="project" value="TreeGrafter"/>
</dbReference>
<proteinExistence type="inferred from homology"/>
<keyword evidence="8 14" id="KW-1133">Transmembrane helix</keyword>
<dbReference type="RefSeq" id="XP_030767819.1">
    <property type="nucleotide sequence ID" value="XM_030911959.1"/>
</dbReference>
<accession>A0A6J2YX48</accession>
<evidence type="ECO:0000256" key="2">
    <source>
        <dbReference type="ARBA" id="ARBA00004274"/>
    </source>
</evidence>
<reference evidence="16 17" key="1">
    <citation type="submission" date="2025-04" db="UniProtKB">
        <authorList>
            <consortium name="RefSeq"/>
        </authorList>
    </citation>
    <scope>IDENTIFICATION</scope>
    <source>
        <tissue evidence="16 17">Gonads</tissue>
    </source>
</reference>
<feature type="region of interest" description="Disordered" evidence="13">
    <location>
        <begin position="1"/>
        <end position="22"/>
    </location>
</feature>
<keyword evidence="6 14" id="KW-0812">Transmembrane</keyword>
<organism evidence="15 16">
    <name type="scientific">Sitophilus oryzae</name>
    <name type="common">Rice weevil</name>
    <name type="synonym">Curculio oryzae</name>
    <dbReference type="NCBI Taxonomy" id="7048"/>
    <lineage>
        <taxon>Eukaryota</taxon>
        <taxon>Metazoa</taxon>
        <taxon>Ecdysozoa</taxon>
        <taxon>Arthropoda</taxon>
        <taxon>Hexapoda</taxon>
        <taxon>Insecta</taxon>
        <taxon>Pterygota</taxon>
        <taxon>Neoptera</taxon>
        <taxon>Endopterygota</taxon>
        <taxon>Coleoptera</taxon>
        <taxon>Polyphaga</taxon>
        <taxon>Cucujiformia</taxon>
        <taxon>Curculionidae</taxon>
        <taxon>Dryophthorinae</taxon>
        <taxon>Sitophilus</taxon>
    </lineage>
</organism>
<evidence type="ECO:0000256" key="7">
    <source>
        <dbReference type="ARBA" id="ARBA00022968"/>
    </source>
</evidence>
<evidence type="ECO:0000313" key="16">
    <source>
        <dbReference type="RefSeq" id="XP_030767819.1"/>
    </source>
</evidence>
<feature type="transmembrane region" description="Helical" evidence="14">
    <location>
        <begin position="43"/>
        <end position="66"/>
    </location>
</feature>
<keyword evidence="11" id="KW-0325">Glycoprotein</keyword>